<dbReference type="EC" id="3.1.1.-" evidence="3"/>
<evidence type="ECO:0000256" key="2">
    <source>
        <dbReference type="ARBA" id="ARBA00022801"/>
    </source>
</evidence>
<dbReference type="Proteomes" id="UP000184188">
    <property type="component" value="Unassembled WGS sequence"/>
</dbReference>
<keyword evidence="2 3" id="KW-0378">Hydrolase</keyword>
<dbReference type="AlphaFoldDB" id="A0A1L9SDD1"/>
<dbReference type="Pfam" id="PF00135">
    <property type="entry name" value="COesterase"/>
    <property type="match status" value="1"/>
</dbReference>
<sequence length="519" mass="58291">MIVTIDSGKVAGTSANVTVFKGIPFAASTAGTNRWKPPQPVKPWTGIRDCSSFGPIPPQLPPGPLFWTKEPVAQSEDCLNLNIWTVFTPRLKPVYVWIYGGKFLWGAGCDNNFDGSRLAAQGVVVVTFNYRLGILGWLAHPDLSAEDIHHASGNYGLQDQIACLQWVQRNIAAFGGDPNRVTIGGQSAGSACVGLHVYGPQSRGLFHGAIFQSGCRHPRDPLISCLAPSYRTKDQAEREGQMIVREKGAASIHEMREMELDKLLEGNHRDDETLWGPPPFYRAVLDGWLFPRRFEDTLLYGLMNDVPLLNGQNKDEGGNYTHPDFNMDDLEAVVPLKYGKHFTPRWFSLYHQPGQSPLSSWNTACQDNSRVGPHLHHELWRRHATSPIYIYHFTHAPPPRRGFPTDFPVEKKSGYVYFNGSRTGAYHAAEIPYVFDSLWTDVDQPWNETDRRVARYVSAYWVNFIATGDPNGEGLPFWPSAEQDGEHVMQLGREPQLIKKAEGGREQFWRDYLAAQGGW</sequence>
<dbReference type="PANTHER" id="PTHR11559">
    <property type="entry name" value="CARBOXYLESTERASE"/>
    <property type="match status" value="1"/>
</dbReference>
<dbReference type="InterPro" id="IPR029058">
    <property type="entry name" value="AB_hydrolase_fold"/>
</dbReference>
<dbReference type="InterPro" id="IPR002018">
    <property type="entry name" value="CarbesteraseB"/>
</dbReference>
<comment type="similarity">
    <text evidence="1 3">Belongs to the type-B carboxylesterase/lipase family.</text>
</comment>
<dbReference type="OrthoDB" id="408631at2759"/>
<dbReference type="PROSITE" id="PS00122">
    <property type="entry name" value="CARBOXYLESTERASE_B_1"/>
    <property type="match status" value="1"/>
</dbReference>
<dbReference type="SUPFAM" id="SSF53474">
    <property type="entry name" value="alpha/beta-Hydrolases"/>
    <property type="match status" value="1"/>
</dbReference>
<evidence type="ECO:0000313" key="5">
    <source>
        <dbReference type="EMBL" id="OJJ45123.1"/>
    </source>
</evidence>
<dbReference type="EMBL" id="KV878346">
    <property type="protein sequence ID" value="OJJ45123.1"/>
    <property type="molecule type" value="Genomic_DNA"/>
</dbReference>
<dbReference type="RefSeq" id="XP_022579633.1">
    <property type="nucleotide sequence ID" value="XM_022726855.1"/>
</dbReference>
<evidence type="ECO:0000256" key="1">
    <source>
        <dbReference type="ARBA" id="ARBA00005964"/>
    </source>
</evidence>
<dbReference type="InterPro" id="IPR050309">
    <property type="entry name" value="Type-B_Carboxylest/Lipase"/>
</dbReference>
<evidence type="ECO:0000256" key="3">
    <source>
        <dbReference type="RuleBase" id="RU361235"/>
    </source>
</evidence>
<reference evidence="6" key="1">
    <citation type="journal article" date="2017" name="Genome Biol.">
        <title>Comparative genomics reveals high biological diversity and specific adaptations in the industrially and medically important fungal genus Aspergillus.</title>
        <authorList>
            <person name="de Vries R.P."/>
            <person name="Riley R."/>
            <person name="Wiebenga A."/>
            <person name="Aguilar-Osorio G."/>
            <person name="Amillis S."/>
            <person name="Uchima C.A."/>
            <person name="Anderluh G."/>
            <person name="Asadollahi M."/>
            <person name="Askin M."/>
            <person name="Barry K."/>
            <person name="Battaglia E."/>
            <person name="Bayram O."/>
            <person name="Benocci T."/>
            <person name="Braus-Stromeyer S.A."/>
            <person name="Caldana C."/>
            <person name="Canovas D."/>
            <person name="Cerqueira G.C."/>
            <person name="Chen F."/>
            <person name="Chen W."/>
            <person name="Choi C."/>
            <person name="Clum A."/>
            <person name="Dos Santos R.A."/>
            <person name="Damasio A.R."/>
            <person name="Diallinas G."/>
            <person name="Emri T."/>
            <person name="Fekete E."/>
            <person name="Flipphi M."/>
            <person name="Freyberg S."/>
            <person name="Gallo A."/>
            <person name="Gournas C."/>
            <person name="Habgood R."/>
            <person name="Hainaut M."/>
            <person name="Harispe M.L."/>
            <person name="Henrissat B."/>
            <person name="Hilden K.S."/>
            <person name="Hope R."/>
            <person name="Hossain A."/>
            <person name="Karabika E."/>
            <person name="Karaffa L."/>
            <person name="Karanyi Z."/>
            <person name="Krasevec N."/>
            <person name="Kuo A."/>
            <person name="Kusch H."/>
            <person name="LaButti K."/>
            <person name="Lagendijk E.L."/>
            <person name="Lapidus A."/>
            <person name="Levasseur A."/>
            <person name="Lindquist E."/>
            <person name="Lipzen A."/>
            <person name="Logrieco A.F."/>
            <person name="MacCabe A."/>
            <person name="Maekelae M.R."/>
            <person name="Malavazi I."/>
            <person name="Melin P."/>
            <person name="Meyer V."/>
            <person name="Mielnichuk N."/>
            <person name="Miskei M."/>
            <person name="Molnar A.P."/>
            <person name="Mule G."/>
            <person name="Ngan C.Y."/>
            <person name="Orejas M."/>
            <person name="Orosz E."/>
            <person name="Ouedraogo J.P."/>
            <person name="Overkamp K.M."/>
            <person name="Park H.-S."/>
            <person name="Perrone G."/>
            <person name="Piumi F."/>
            <person name="Punt P.J."/>
            <person name="Ram A.F."/>
            <person name="Ramon A."/>
            <person name="Rauscher S."/>
            <person name="Record E."/>
            <person name="Riano-Pachon D.M."/>
            <person name="Robert V."/>
            <person name="Roehrig J."/>
            <person name="Ruller R."/>
            <person name="Salamov A."/>
            <person name="Salih N.S."/>
            <person name="Samson R.A."/>
            <person name="Sandor E."/>
            <person name="Sanguinetti M."/>
            <person name="Schuetze T."/>
            <person name="Sepcic K."/>
            <person name="Shelest E."/>
            <person name="Sherlock G."/>
            <person name="Sophianopoulou V."/>
            <person name="Squina F.M."/>
            <person name="Sun H."/>
            <person name="Susca A."/>
            <person name="Todd R.B."/>
            <person name="Tsang A."/>
            <person name="Unkles S.E."/>
            <person name="van de Wiele N."/>
            <person name="van Rossen-Uffink D."/>
            <person name="Oliveira J.V."/>
            <person name="Vesth T.C."/>
            <person name="Visser J."/>
            <person name="Yu J.-H."/>
            <person name="Zhou M."/>
            <person name="Andersen M.R."/>
            <person name="Archer D.B."/>
            <person name="Baker S.E."/>
            <person name="Benoit I."/>
            <person name="Brakhage A.A."/>
            <person name="Braus G.H."/>
            <person name="Fischer R."/>
            <person name="Frisvad J.C."/>
            <person name="Goldman G.H."/>
            <person name="Houbraken J."/>
            <person name="Oakley B."/>
            <person name="Pocsi I."/>
            <person name="Scazzocchio C."/>
            <person name="Seiboth B."/>
            <person name="vanKuyk P.A."/>
            <person name="Wortman J."/>
            <person name="Dyer P.S."/>
            <person name="Grigoriev I.V."/>
        </authorList>
    </citation>
    <scope>NUCLEOTIDE SEQUENCE [LARGE SCALE GENOMIC DNA]</scope>
    <source>
        <strain evidence="6">CBS 506.65</strain>
    </source>
</reference>
<accession>A0A1L9SDD1</accession>
<dbReference type="Gene3D" id="3.40.50.1820">
    <property type="entry name" value="alpha/beta hydrolase"/>
    <property type="match status" value="1"/>
</dbReference>
<evidence type="ECO:0000313" key="6">
    <source>
        <dbReference type="Proteomes" id="UP000184188"/>
    </source>
</evidence>
<organism evidence="5 6">
    <name type="scientific">Penicilliopsis zonata CBS 506.65</name>
    <dbReference type="NCBI Taxonomy" id="1073090"/>
    <lineage>
        <taxon>Eukaryota</taxon>
        <taxon>Fungi</taxon>
        <taxon>Dikarya</taxon>
        <taxon>Ascomycota</taxon>
        <taxon>Pezizomycotina</taxon>
        <taxon>Eurotiomycetes</taxon>
        <taxon>Eurotiomycetidae</taxon>
        <taxon>Eurotiales</taxon>
        <taxon>Aspergillaceae</taxon>
        <taxon>Penicilliopsis</taxon>
    </lineage>
</organism>
<dbReference type="InterPro" id="IPR019826">
    <property type="entry name" value="Carboxylesterase_B_AS"/>
</dbReference>
<name>A0A1L9SDD1_9EURO</name>
<proteinExistence type="inferred from homology"/>
<dbReference type="STRING" id="1073090.A0A1L9SDD1"/>
<protein>
    <recommendedName>
        <fullName evidence="3">Carboxylic ester hydrolase</fullName>
        <ecNumber evidence="3">3.1.1.-</ecNumber>
    </recommendedName>
</protein>
<gene>
    <name evidence="5" type="ORF">ASPZODRAFT_168198</name>
</gene>
<dbReference type="GO" id="GO:0016787">
    <property type="term" value="F:hydrolase activity"/>
    <property type="evidence" value="ECO:0007669"/>
    <property type="project" value="UniProtKB-KW"/>
</dbReference>
<keyword evidence="6" id="KW-1185">Reference proteome</keyword>
<evidence type="ECO:0000259" key="4">
    <source>
        <dbReference type="Pfam" id="PF00135"/>
    </source>
</evidence>
<feature type="domain" description="Carboxylesterase type B" evidence="4">
    <location>
        <begin position="2"/>
        <end position="509"/>
    </location>
</feature>
<dbReference type="VEuPathDB" id="FungiDB:ASPZODRAFT_168198"/>
<dbReference type="GeneID" id="34613319"/>